<reference evidence="2" key="3">
    <citation type="submission" date="2011-03" db="EMBL/GenBank/DDBJ databases">
        <title>Annotation of Magnaporthe poae ATCC 64411.</title>
        <authorList>
            <person name="Ma L.-J."/>
            <person name="Dead R."/>
            <person name="Young S.K."/>
            <person name="Zeng Q."/>
            <person name="Gargeya S."/>
            <person name="Fitzgerald M."/>
            <person name="Haas B."/>
            <person name="Abouelleil A."/>
            <person name="Alvarado L."/>
            <person name="Arachchi H.M."/>
            <person name="Berlin A."/>
            <person name="Brown A."/>
            <person name="Chapman S.B."/>
            <person name="Chen Z."/>
            <person name="Dunbar C."/>
            <person name="Freedman E."/>
            <person name="Gearin G."/>
            <person name="Gellesch M."/>
            <person name="Goldberg J."/>
            <person name="Griggs A."/>
            <person name="Gujja S."/>
            <person name="Heiman D."/>
            <person name="Howarth C."/>
            <person name="Larson L."/>
            <person name="Lui A."/>
            <person name="MacDonald P.J.P."/>
            <person name="Mehta T."/>
            <person name="Montmayeur A."/>
            <person name="Murphy C."/>
            <person name="Neiman D."/>
            <person name="Pearson M."/>
            <person name="Priest M."/>
            <person name="Roberts A."/>
            <person name="Saif S."/>
            <person name="Shea T."/>
            <person name="Shenoy N."/>
            <person name="Sisk P."/>
            <person name="Stolte C."/>
            <person name="Sykes S."/>
            <person name="Yandava C."/>
            <person name="Wortman J."/>
            <person name="Nusbaum C."/>
            <person name="Birren B."/>
        </authorList>
    </citation>
    <scope>NUCLEOTIDE SEQUENCE</scope>
    <source>
        <strain evidence="2">ATCC 64411</strain>
    </source>
</reference>
<proteinExistence type="predicted"/>
<name>A0A0C4DNW2_MAGP6</name>
<feature type="region of interest" description="Disordered" evidence="1">
    <location>
        <begin position="1"/>
        <end position="20"/>
    </location>
</feature>
<evidence type="ECO:0000313" key="4">
    <source>
        <dbReference type="Proteomes" id="UP000011715"/>
    </source>
</evidence>
<gene>
    <name evidence="2" type="ORF">MAPG_01509</name>
</gene>
<reference evidence="3" key="4">
    <citation type="journal article" date="2015" name="G3 (Bethesda)">
        <title>Genome sequences of three phytopathogenic species of the Magnaporthaceae family of fungi.</title>
        <authorList>
            <person name="Okagaki L.H."/>
            <person name="Nunes C.C."/>
            <person name="Sailsbery J."/>
            <person name="Clay B."/>
            <person name="Brown D."/>
            <person name="John T."/>
            <person name="Oh Y."/>
            <person name="Young N."/>
            <person name="Fitzgerald M."/>
            <person name="Haas B.J."/>
            <person name="Zeng Q."/>
            <person name="Young S."/>
            <person name="Adiconis X."/>
            <person name="Fan L."/>
            <person name="Levin J.Z."/>
            <person name="Mitchell T.K."/>
            <person name="Okubara P.A."/>
            <person name="Farman M.L."/>
            <person name="Kohn L.M."/>
            <person name="Birren B."/>
            <person name="Ma L.-J."/>
            <person name="Dean R.A."/>
        </authorList>
    </citation>
    <scope>NUCLEOTIDE SEQUENCE</scope>
    <source>
        <strain evidence="3">ATCC 64411 / 73-15</strain>
    </source>
</reference>
<dbReference type="EnsemblFungi" id="MAPG_01509T0">
    <property type="protein sequence ID" value="MAPG_01509T0"/>
    <property type="gene ID" value="MAPG_01509"/>
</dbReference>
<sequence length="116" mass="12703">MQTTAARTRHTPRPLGLQTAPRRRLDEDLLEAAAVAFLKITRPFLGPGRMLLLCSPCTPPASSTEAKTREPCCRLLAPPAASLRDDALDRLQLGACWWRRNGSDVAVARPDPSNET</sequence>
<protein>
    <submittedName>
        <fullName evidence="2 3">Uncharacterized protein</fullName>
    </submittedName>
</protein>
<evidence type="ECO:0000313" key="3">
    <source>
        <dbReference type="EnsemblFungi" id="MAPG_01509T0"/>
    </source>
</evidence>
<dbReference type="Proteomes" id="UP000011715">
    <property type="component" value="Unassembled WGS sequence"/>
</dbReference>
<keyword evidence="4" id="KW-1185">Reference proteome</keyword>
<evidence type="ECO:0000256" key="1">
    <source>
        <dbReference type="SAM" id="MobiDB-lite"/>
    </source>
</evidence>
<dbReference type="EMBL" id="GL876966">
    <property type="protein sequence ID" value="KLU82437.1"/>
    <property type="molecule type" value="Genomic_DNA"/>
</dbReference>
<reference evidence="2" key="1">
    <citation type="submission" date="2010-05" db="EMBL/GenBank/DDBJ databases">
        <title>The Genome Sequence of Magnaporthe poae strain ATCC 64411.</title>
        <authorList>
            <consortium name="The Broad Institute Genome Sequencing Platform"/>
            <consortium name="Broad Institute Genome Sequencing Center for Infectious Disease"/>
            <person name="Ma L.-J."/>
            <person name="Dead R."/>
            <person name="Young S."/>
            <person name="Zeng Q."/>
            <person name="Koehrsen M."/>
            <person name="Alvarado L."/>
            <person name="Berlin A."/>
            <person name="Chapman S.B."/>
            <person name="Chen Z."/>
            <person name="Freedman E."/>
            <person name="Gellesch M."/>
            <person name="Goldberg J."/>
            <person name="Griggs A."/>
            <person name="Gujja S."/>
            <person name="Heilman E.R."/>
            <person name="Heiman D."/>
            <person name="Hepburn T."/>
            <person name="Howarth C."/>
            <person name="Jen D."/>
            <person name="Larson L."/>
            <person name="Mehta T."/>
            <person name="Neiman D."/>
            <person name="Pearson M."/>
            <person name="Roberts A."/>
            <person name="Saif S."/>
            <person name="Shea T."/>
            <person name="Shenoy N."/>
            <person name="Sisk P."/>
            <person name="Stolte C."/>
            <person name="Sykes S."/>
            <person name="Walk T."/>
            <person name="White J."/>
            <person name="Yandava C."/>
            <person name="Haas B."/>
            <person name="Nusbaum C."/>
            <person name="Birren B."/>
        </authorList>
    </citation>
    <scope>NUCLEOTIDE SEQUENCE</scope>
    <source>
        <strain evidence="2">ATCC 64411</strain>
    </source>
</reference>
<reference evidence="3" key="5">
    <citation type="submission" date="2015-06" db="UniProtKB">
        <authorList>
            <consortium name="EnsemblFungi"/>
        </authorList>
    </citation>
    <scope>IDENTIFICATION</scope>
    <source>
        <strain evidence="3">ATCC 64411</strain>
    </source>
</reference>
<dbReference type="VEuPathDB" id="FungiDB:MAPG_01509"/>
<evidence type="ECO:0000313" key="2">
    <source>
        <dbReference type="EMBL" id="KLU82437.1"/>
    </source>
</evidence>
<dbReference type="AlphaFoldDB" id="A0A0C4DNW2"/>
<organism evidence="3 4">
    <name type="scientific">Magnaporthiopsis poae (strain ATCC 64411 / 73-15)</name>
    <name type="common">Kentucky bluegrass fungus</name>
    <name type="synonym">Magnaporthe poae</name>
    <dbReference type="NCBI Taxonomy" id="644358"/>
    <lineage>
        <taxon>Eukaryota</taxon>
        <taxon>Fungi</taxon>
        <taxon>Dikarya</taxon>
        <taxon>Ascomycota</taxon>
        <taxon>Pezizomycotina</taxon>
        <taxon>Sordariomycetes</taxon>
        <taxon>Sordariomycetidae</taxon>
        <taxon>Magnaporthales</taxon>
        <taxon>Magnaporthaceae</taxon>
        <taxon>Magnaporthiopsis</taxon>
    </lineage>
</organism>
<reference evidence="4" key="2">
    <citation type="submission" date="2010-05" db="EMBL/GenBank/DDBJ databases">
        <title>The genome sequence of Magnaporthe poae strain ATCC 64411.</title>
        <authorList>
            <person name="Ma L.-J."/>
            <person name="Dead R."/>
            <person name="Young S."/>
            <person name="Zeng Q."/>
            <person name="Koehrsen M."/>
            <person name="Alvarado L."/>
            <person name="Berlin A."/>
            <person name="Chapman S.B."/>
            <person name="Chen Z."/>
            <person name="Freedman E."/>
            <person name="Gellesch M."/>
            <person name="Goldberg J."/>
            <person name="Griggs A."/>
            <person name="Gujja S."/>
            <person name="Heilman E.R."/>
            <person name="Heiman D."/>
            <person name="Hepburn T."/>
            <person name="Howarth C."/>
            <person name="Jen D."/>
            <person name="Larson L."/>
            <person name="Mehta T."/>
            <person name="Neiman D."/>
            <person name="Pearson M."/>
            <person name="Roberts A."/>
            <person name="Saif S."/>
            <person name="Shea T."/>
            <person name="Shenoy N."/>
            <person name="Sisk P."/>
            <person name="Stolte C."/>
            <person name="Sykes S."/>
            <person name="Walk T."/>
            <person name="White J."/>
            <person name="Yandava C."/>
            <person name="Haas B."/>
            <person name="Nusbaum C."/>
            <person name="Birren B."/>
        </authorList>
    </citation>
    <scope>NUCLEOTIDE SEQUENCE [LARGE SCALE GENOMIC DNA]</scope>
    <source>
        <strain evidence="4">ATCC 64411 / 73-15</strain>
    </source>
</reference>
<accession>A0A0C4DNW2</accession>
<dbReference type="EMBL" id="ADBL01000363">
    <property type="status" value="NOT_ANNOTATED_CDS"/>
    <property type="molecule type" value="Genomic_DNA"/>
</dbReference>